<evidence type="ECO:0000256" key="1">
    <source>
        <dbReference type="ARBA" id="ARBA00022485"/>
    </source>
</evidence>
<comment type="caution">
    <text evidence="9">Lacks conserved residue(s) required for the propagation of feature annotation.</text>
</comment>
<evidence type="ECO:0000256" key="8">
    <source>
        <dbReference type="ARBA" id="ARBA00023014"/>
    </source>
</evidence>
<comment type="subcellular location">
    <subcellularLocation>
        <location evidence="9">Cytoplasm</location>
    </subcellularLocation>
</comment>
<sequence>MTTQTSPQRLKESIQDWAAELGFTEARVTDTDLSAYEAGFERWLEDGCAGTMGFFQRHGLMRFHPEELVPGTRRVLMVTRDYLPPESLGPSKVLGEPALGYVSRYALGRDYHKLVRKRLAQLAQRISESVGPFTYRAFCDSAPVYETGLAERAGVGWKGKHSLVLNRSGGSWFFLGALFLDIDLPVDEPVQPHCGSCTACLDVCPTGAIVADGVVDARRCISYLTIESHDDIPESLRPLMGNRIYGCDDCQLVCPWNRFARKTNDTDFHARQGLEAPDLVELFGWDEPTFLARTEGSAIRRIGWRRWRRNLAVALGNLPTGHPRIPAALAALQGGLGEAGDQVDRHIHWALARLAR</sequence>
<dbReference type="SUPFAM" id="SSF54862">
    <property type="entry name" value="4Fe-4S ferredoxins"/>
    <property type="match status" value="1"/>
</dbReference>
<keyword evidence="9" id="KW-0170">Cobalt</keyword>
<evidence type="ECO:0000256" key="5">
    <source>
        <dbReference type="ARBA" id="ARBA00022785"/>
    </source>
</evidence>
<evidence type="ECO:0000256" key="9">
    <source>
        <dbReference type="HAMAP-Rule" id="MF_00916"/>
    </source>
</evidence>
<feature type="binding site" evidence="9">
    <location>
        <position position="194"/>
    </location>
    <ligand>
        <name>[4Fe-4S] cluster</name>
        <dbReference type="ChEBI" id="CHEBI:49883"/>
        <label>1</label>
    </ligand>
</feature>
<dbReference type="RefSeq" id="WP_322520524.1">
    <property type="nucleotide sequence ID" value="NZ_CP140153.1"/>
</dbReference>
<feature type="binding site" evidence="9">
    <location>
        <position position="140"/>
    </location>
    <ligand>
        <name>cob(II)alamin</name>
        <dbReference type="ChEBI" id="CHEBI:16304"/>
    </ligand>
</feature>
<dbReference type="GO" id="GO:0052693">
    <property type="term" value="F:epoxyqueuosine reductase activity"/>
    <property type="evidence" value="ECO:0007669"/>
    <property type="project" value="UniProtKB-EC"/>
</dbReference>
<keyword evidence="9" id="KW-0846">Cobalamin</keyword>
<keyword evidence="6 9" id="KW-0560">Oxidoreductase</keyword>
<dbReference type="NCBIfam" id="TIGR00276">
    <property type="entry name" value="tRNA epoxyqueuosine(34) reductase QueG"/>
    <property type="match status" value="1"/>
</dbReference>
<keyword evidence="1 9" id="KW-0004">4Fe-4S</keyword>
<reference evidence="11 12" key="1">
    <citation type="submission" date="2023-11" db="EMBL/GenBank/DDBJ databases">
        <title>MicrobeMod: A computational toolkit for identifying prokaryotic methylation and restriction-modification with nanopore sequencing.</title>
        <authorList>
            <person name="Crits-Christoph A."/>
            <person name="Kang S.C."/>
            <person name="Lee H."/>
            <person name="Ostrov N."/>
        </authorList>
    </citation>
    <scope>NUCLEOTIDE SEQUENCE [LARGE SCALE GENOMIC DNA]</scope>
    <source>
        <strain evidence="11 12">ATCC 49870</strain>
    </source>
</reference>
<feature type="binding site" evidence="9">
    <location>
        <position position="222"/>
    </location>
    <ligand>
        <name>cob(II)alamin</name>
        <dbReference type="ChEBI" id="CHEBI:16304"/>
    </ligand>
</feature>
<evidence type="ECO:0000256" key="6">
    <source>
        <dbReference type="ARBA" id="ARBA00023002"/>
    </source>
</evidence>
<accession>A0ABZ0YTJ1</accession>
<evidence type="ECO:0000256" key="3">
    <source>
        <dbReference type="ARBA" id="ARBA00022694"/>
    </source>
</evidence>
<keyword evidence="8 9" id="KW-0411">Iron-sulfur</keyword>
<feature type="binding site" evidence="9">
    <location>
        <position position="247"/>
    </location>
    <ligand>
        <name>[4Fe-4S] cluster</name>
        <dbReference type="ChEBI" id="CHEBI:49883"/>
        <label>2</label>
    </ligand>
</feature>
<dbReference type="PROSITE" id="PS00198">
    <property type="entry name" value="4FE4S_FER_1"/>
    <property type="match status" value="1"/>
</dbReference>
<dbReference type="Pfam" id="PF08331">
    <property type="entry name" value="QueG_DUF1730"/>
    <property type="match status" value="1"/>
</dbReference>
<keyword evidence="3 9" id="KW-0819">tRNA processing</keyword>
<dbReference type="Proteomes" id="UP001327459">
    <property type="component" value="Chromosome"/>
</dbReference>
<comment type="function">
    <text evidence="9">Catalyzes the conversion of epoxyqueuosine (oQ) to queuosine (Q), which is a hypermodified base found in the wobble positions of tRNA(Asp), tRNA(Asn), tRNA(His) and tRNA(Tyr).</text>
</comment>
<dbReference type="PANTHER" id="PTHR30002">
    <property type="entry name" value="EPOXYQUEUOSINE REDUCTASE"/>
    <property type="match status" value="1"/>
</dbReference>
<keyword evidence="4 9" id="KW-0479">Metal-binding</keyword>
<dbReference type="Pfam" id="PF13484">
    <property type="entry name" value="Fer4_16"/>
    <property type="match status" value="1"/>
</dbReference>
<dbReference type="InterPro" id="IPR017896">
    <property type="entry name" value="4Fe4S_Fe-S-bd"/>
</dbReference>
<evidence type="ECO:0000256" key="4">
    <source>
        <dbReference type="ARBA" id="ARBA00022723"/>
    </source>
</evidence>
<dbReference type="PROSITE" id="PS51379">
    <property type="entry name" value="4FE4S_FER_2"/>
    <property type="match status" value="1"/>
</dbReference>
<evidence type="ECO:0000256" key="7">
    <source>
        <dbReference type="ARBA" id="ARBA00023004"/>
    </source>
</evidence>
<keyword evidence="7 9" id="KW-0408">Iron</keyword>
<protein>
    <recommendedName>
        <fullName evidence="9">Epoxyqueuosine reductase</fullName>
        <ecNumber evidence="9">1.17.99.6</ecNumber>
    </recommendedName>
    <alternativeName>
        <fullName evidence="9">Queuosine biosynthesis protein QueG</fullName>
    </alternativeName>
</protein>
<comment type="catalytic activity">
    <reaction evidence="9">
        <text>epoxyqueuosine(34) in tRNA + AH2 = queuosine(34) in tRNA + A + H2O</text>
        <dbReference type="Rhea" id="RHEA:32159"/>
        <dbReference type="Rhea" id="RHEA-COMP:18571"/>
        <dbReference type="Rhea" id="RHEA-COMP:18582"/>
        <dbReference type="ChEBI" id="CHEBI:13193"/>
        <dbReference type="ChEBI" id="CHEBI:15377"/>
        <dbReference type="ChEBI" id="CHEBI:17499"/>
        <dbReference type="ChEBI" id="CHEBI:194431"/>
        <dbReference type="ChEBI" id="CHEBI:194443"/>
        <dbReference type="EC" id="1.17.99.6"/>
    </reaction>
</comment>
<evidence type="ECO:0000259" key="10">
    <source>
        <dbReference type="PROSITE" id="PS51379"/>
    </source>
</evidence>
<evidence type="ECO:0000256" key="2">
    <source>
        <dbReference type="ARBA" id="ARBA00022490"/>
    </source>
</evidence>
<name>A0ABZ0YTJ1_9GAMM</name>
<keyword evidence="5 9" id="KW-0671">Queuosine biosynthesis</keyword>
<feature type="binding site" evidence="9">
    <location>
        <position position="254"/>
    </location>
    <ligand>
        <name>[4Fe-4S] cluster</name>
        <dbReference type="ChEBI" id="CHEBI:49883"/>
        <label>1</label>
    </ligand>
</feature>
<organism evidence="11 12">
    <name type="scientific">Guyparkeria halophila</name>
    <dbReference type="NCBI Taxonomy" id="47960"/>
    <lineage>
        <taxon>Bacteria</taxon>
        <taxon>Pseudomonadati</taxon>
        <taxon>Pseudomonadota</taxon>
        <taxon>Gammaproteobacteria</taxon>
        <taxon>Chromatiales</taxon>
        <taxon>Thioalkalibacteraceae</taxon>
        <taxon>Guyparkeria</taxon>
    </lineage>
</organism>
<evidence type="ECO:0000313" key="12">
    <source>
        <dbReference type="Proteomes" id="UP001327459"/>
    </source>
</evidence>
<comment type="pathway">
    <text evidence="9">tRNA modification; tRNA-queuosine biosynthesis.</text>
</comment>
<feature type="binding site" evidence="9">
    <location>
        <position position="250"/>
    </location>
    <ligand>
        <name>[4Fe-4S] cluster</name>
        <dbReference type="ChEBI" id="CHEBI:49883"/>
        <label>2</label>
    </ligand>
</feature>
<feature type="binding site" evidence="9">
    <location>
        <position position="175"/>
    </location>
    <ligand>
        <name>cob(II)alamin</name>
        <dbReference type="ChEBI" id="CHEBI:16304"/>
    </ligand>
</feature>
<dbReference type="PANTHER" id="PTHR30002:SF4">
    <property type="entry name" value="EPOXYQUEUOSINE REDUCTASE"/>
    <property type="match status" value="1"/>
</dbReference>
<dbReference type="InterPro" id="IPR004453">
    <property type="entry name" value="QueG"/>
</dbReference>
<gene>
    <name evidence="9 11" type="primary">queG</name>
    <name evidence="11" type="ORF">SR882_06915</name>
</gene>
<feature type="binding site" evidence="9">
    <location>
        <position position="200"/>
    </location>
    <ligand>
        <name>[4Fe-4S] cluster</name>
        <dbReference type="ChEBI" id="CHEBI:49883"/>
        <label>1</label>
    </ligand>
</feature>
<feature type="binding site" evidence="9">
    <location>
        <position position="204"/>
    </location>
    <ligand>
        <name>[4Fe-4S] cluster</name>
        <dbReference type="ChEBI" id="CHEBI:49883"/>
        <label>2</label>
    </ligand>
</feature>
<dbReference type="InterPro" id="IPR017900">
    <property type="entry name" value="4Fe4S_Fe_S_CS"/>
</dbReference>
<feature type="binding site" evidence="9">
    <location>
        <position position="197"/>
    </location>
    <ligand>
        <name>[4Fe-4S] cluster</name>
        <dbReference type="ChEBI" id="CHEBI:49883"/>
        <label>1</label>
    </ligand>
</feature>
<comment type="cofactor">
    <cofactor evidence="9">
        <name>cob(II)alamin</name>
        <dbReference type="ChEBI" id="CHEBI:16304"/>
    </cofactor>
</comment>
<evidence type="ECO:0000313" key="11">
    <source>
        <dbReference type="EMBL" id="WQH15496.1"/>
    </source>
</evidence>
<keyword evidence="2 9" id="KW-0963">Cytoplasm</keyword>
<dbReference type="InterPro" id="IPR013542">
    <property type="entry name" value="QueG_DUF1730"/>
</dbReference>
<dbReference type="HAMAP" id="MF_00916">
    <property type="entry name" value="QueG"/>
    <property type="match status" value="1"/>
</dbReference>
<keyword evidence="12" id="KW-1185">Reference proteome</keyword>
<dbReference type="EC" id="1.17.99.6" evidence="9"/>
<dbReference type="Gene3D" id="3.30.70.20">
    <property type="match status" value="1"/>
</dbReference>
<dbReference type="EMBL" id="CP140153">
    <property type="protein sequence ID" value="WQH15496.1"/>
    <property type="molecule type" value="Genomic_DNA"/>
</dbReference>
<feature type="active site" description="Proton donor" evidence="9">
    <location>
        <position position="140"/>
    </location>
</feature>
<proteinExistence type="inferred from homology"/>
<feature type="binding site" evidence="9">
    <location>
        <position position="164"/>
    </location>
    <ligand>
        <name>cob(II)alamin</name>
        <dbReference type="ChEBI" id="CHEBI:16304"/>
    </ligand>
</feature>
<feature type="binding site" evidence="9">
    <location>
        <position position="62"/>
    </location>
    <ligand>
        <name>cob(II)alamin</name>
        <dbReference type="ChEBI" id="CHEBI:16304"/>
    </ligand>
</feature>
<comment type="cofactor">
    <cofactor evidence="9">
        <name>[4Fe-4S] cluster</name>
        <dbReference type="ChEBI" id="CHEBI:49883"/>
    </cofactor>
    <text evidence="9">Binds 2 [4Fe-4S] clusters per monomer.</text>
</comment>
<feature type="binding site" evidence="9">
    <location>
        <begin position="247"/>
        <end position="248"/>
    </location>
    <ligand>
        <name>cob(II)alamin</name>
        <dbReference type="ChEBI" id="CHEBI:16304"/>
    </ligand>
</feature>
<comment type="similarity">
    <text evidence="9">Belongs to the QueG family.</text>
</comment>
<feature type="binding site" evidence="9">
    <location>
        <position position="220"/>
    </location>
    <ligand>
        <name>[4Fe-4S] cluster</name>
        <dbReference type="ChEBI" id="CHEBI:49883"/>
        <label>2</label>
    </ligand>
</feature>
<comment type="subunit">
    <text evidence="9">Monomer.</text>
</comment>
<feature type="domain" description="4Fe-4S ferredoxin-type" evidence="10">
    <location>
        <begin position="182"/>
        <end position="214"/>
    </location>
</feature>